<dbReference type="InterPro" id="IPR029032">
    <property type="entry name" value="AhpD-like"/>
</dbReference>
<dbReference type="Gene3D" id="1.20.1290.10">
    <property type="entry name" value="AhpD-like"/>
    <property type="match status" value="1"/>
</dbReference>
<evidence type="ECO:0000313" key="1">
    <source>
        <dbReference type="EMBL" id="GEM38118.1"/>
    </source>
</evidence>
<name>A0A511MDF1_9NOCA</name>
<dbReference type="Proteomes" id="UP000321424">
    <property type="component" value="Unassembled WGS sequence"/>
</dbReference>
<dbReference type="PANTHER" id="PTHR35446">
    <property type="entry name" value="SI:CH211-175M2.5"/>
    <property type="match status" value="1"/>
</dbReference>
<gene>
    <name evidence="1" type="ORF">NN4_26370</name>
</gene>
<accession>A0A511MDF1</accession>
<evidence type="ECO:0008006" key="3">
    <source>
        <dbReference type="Google" id="ProtNLM"/>
    </source>
</evidence>
<evidence type="ECO:0000313" key="2">
    <source>
        <dbReference type="Proteomes" id="UP000321424"/>
    </source>
</evidence>
<sequence length="205" mass="22491">MWLTAVESGHDRVTRLMFATMRRFTRGDVPAVLKVMCYRHRFLGTPLSDLTHQAMRGPSFWTEGEREIFATGTAQTNECPFCASAHHAIASAYVDSNVVRLALAAGDDSPLRPEARAMLEFLEKLARDPDGLIPGDADKVRQAGVSAEAFEEAVWVGTTFGVTTRMMNMVGAGPLEPEEAKVGARFIKSFGYRMPPPITLLSRGT</sequence>
<keyword evidence="2" id="KW-1185">Reference proteome</keyword>
<dbReference type="EMBL" id="BJXA01000014">
    <property type="protein sequence ID" value="GEM38118.1"/>
    <property type="molecule type" value="Genomic_DNA"/>
</dbReference>
<dbReference type="AlphaFoldDB" id="A0A511MDF1"/>
<proteinExistence type="predicted"/>
<protein>
    <recommendedName>
        <fullName evidence="3">Carboxymuconolactone decarboxylase-like domain-containing protein</fullName>
    </recommendedName>
</protein>
<comment type="caution">
    <text evidence="1">The sequence shown here is derived from an EMBL/GenBank/DDBJ whole genome shotgun (WGS) entry which is preliminary data.</text>
</comment>
<dbReference type="OrthoDB" id="5521565at2"/>
<reference evidence="1 2" key="1">
    <citation type="submission" date="2019-07" db="EMBL/GenBank/DDBJ databases">
        <title>Whole genome shotgun sequence of Nocardia ninae NBRC 108245.</title>
        <authorList>
            <person name="Hosoyama A."/>
            <person name="Uohara A."/>
            <person name="Ohji S."/>
            <person name="Ichikawa N."/>
        </authorList>
    </citation>
    <scope>NUCLEOTIDE SEQUENCE [LARGE SCALE GENOMIC DNA]</scope>
    <source>
        <strain evidence="1 2">NBRC 108245</strain>
    </source>
</reference>
<organism evidence="1 2">
    <name type="scientific">Nocardia ninae NBRC 108245</name>
    <dbReference type="NCBI Taxonomy" id="1210091"/>
    <lineage>
        <taxon>Bacteria</taxon>
        <taxon>Bacillati</taxon>
        <taxon>Actinomycetota</taxon>
        <taxon>Actinomycetes</taxon>
        <taxon>Mycobacteriales</taxon>
        <taxon>Nocardiaceae</taxon>
        <taxon>Nocardia</taxon>
    </lineage>
</organism>
<dbReference type="RefSeq" id="WP_147130177.1">
    <property type="nucleotide sequence ID" value="NZ_BJXA01000014.1"/>
</dbReference>
<dbReference type="SUPFAM" id="SSF69118">
    <property type="entry name" value="AhpD-like"/>
    <property type="match status" value="1"/>
</dbReference>
<dbReference type="PANTHER" id="PTHR35446:SF2">
    <property type="entry name" value="CARBOXYMUCONOLACTONE DECARBOXYLASE-LIKE DOMAIN-CONTAINING PROTEIN"/>
    <property type="match status" value="1"/>
</dbReference>